<dbReference type="SUPFAM" id="SSF51182">
    <property type="entry name" value="RmlC-like cupins"/>
    <property type="match status" value="1"/>
</dbReference>
<dbReference type="EMBL" id="JBHTJO010000001">
    <property type="protein sequence ID" value="MFD0986269.1"/>
    <property type="molecule type" value="Genomic_DNA"/>
</dbReference>
<evidence type="ECO:0000256" key="1">
    <source>
        <dbReference type="ARBA" id="ARBA00023125"/>
    </source>
</evidence>
<dbReference type="InterPro" id="IPR011051">
    <property type="entry name" value="RmlC_Cupin_sf"/>
</dbReference>
<dbReference type="InterPro" id="IPR013096">
    <property type="entry name" value="Cupin_2"/>
</dbReference>
<dbReference type="RefSeq" id="WP_379086079.1">
    <property type="nucleotide sequence ID" value="NZ_JBHTJO010000001.1"/>
</dbReference>
<dbReference type="Pfam" id="PF07883">
    <property type="entry name" value="Cupin_2"/>
    <property type="match status" value="1"/>
</dbReference>
<dbReference type="PANTHER" id="PTHR46797">
    <property type="entry name" value="HTH-TYPE TRANSCRIPTIONAL REGULATOR"/>
    <property type="match status" value="1"/>
</dbReference>
<dbReference type="PANTHER" id="PTHR46797:SF2">
    <property type="entry name" value="TRANSCRIPTIONAL REGULATOR"/>
    <property type="match status" value="1"/>
</dbReference>
<name>A0ABW3J7I8_9HYPH</name>
<feature type="domain" description="HTH cro/C1-type" evidence="2">
    <location>
        <begin position="30"/>
        <end position="84"/>
    </location>
</feature>
<protein>
    <submittedName>
        <fullName evidence="3">Helix-turn-helix domain-containing protein</fullName>
    </submittedName>
</protein>
<evidence type="ECO:0000313" key="3">
    <source>
        <dbReference type="EMBL" id="MFD0986269.1"/>
    </source>
</evidence>
<dbReference type="InterPro" id="IPR050807">
    <property type="entry name" value="TransReg_Diox_bact_type"/>
</dbReference>
<gene>
    <name evidence="3" type="ORF">ACFQ2F_04085</name>
</gene>
<keyword evidence="4" id="KW-1185">Reference proteome</keyword>
<sequence length="206" mass="22754">MAALRGPAQSEPIKDIGTVLENDQGVGREIKDLRKASDVTLSQLAKATGLSQGYLSQIERGISSPSIKALHSISRALGVNISWFFPRNQDESDELDEYIVRRKNRRQLKFESGITDELLSPNLGRGIELLRCTFAPHSESGTEPYEHRGEEAGIVISGALTLWLGGRRIDLETGDSFAFESTIPHRYANEGDEEAVLIWSISPPSY</sequence>
<dbReference type="Proteomes" id="UP001597102">
    <property type="component" value="Unassembled WGS sequence"/>
</dbReference>
<dbReference type="CDD" id="cd00093">
    <property type="entry name" value="HTH_XRE"/>
    <property type="match status" value="1"/>
</dbReference>
<dbReference type="Gene3D" id="1.10.260.40">
    <property type="entry name" value="lambda repressor-like DNA-binding domains"/>
    <property type="match status" value="1"/>
</dbReference>
<evidence type="ECO:0000313" key="4">
    <source>
        <dbReference type="Proteomes" id="UP001597102"/>
    </source>
</evidence>
<keyword evidence="1" id="KW-0238">DNA-binding</keyword>
<reference evidence="4" key="1">
    <citation type="journal article" date="2019" name="Int. J. Syst. Evol. Microbiol.">
        <title>The Global Catalogue of Microorganisms (GCM) 10K type strain sequencing project: providing services to taxonomists for standard genome sequencing and annotation.</title>
        <authorList>
            <consortium name="The Broad Institute Genomics Platform"/>
            <consortium name="The Broad Institute Genome Sequencing Center for Infectious Disease"/>
            <person name="Wu L."/>
            <person name="Ma J."/>
        </authorList>
    </citation>
    <scope>NUCLEOTIDE SEQUENCE [LARGE SCALE GENOMIC DNA]</scope>
    <source>
        <strain evidence="4">CCUG 61697</strain>
    </source>
</reference>
<dbReference type="Gene3D" id="2.60.120.10">
    <property type="entry name" value="Jelly Rolls"/>
    <property type="match status" value="1"/>
</dbReference>
<dbReference type="CDD" id="cd02209">
    <property type="entry name" value="cupin_XRE_C"/>
    <property type="match status" value="1"/>
</dbReference>
<dbReference type="Pfam" id="PF01381">
    <property type="entry name" value="HTH_3"/>
    <property type="match status" value="1"/>
</dbReference>
<dbReference type="SUPFAM" id="SSF47413">
    <property type="entry name" value="lambda repressor-like DNA-binding domains"/>
    <property type="match status" value="1"/>
</dbReference>
<organism evidence="3 4">
    <name type="scientific">Methyloligella solikamskensis</name>
    <dbReference type="NCBI Taxonomy" id="1177756"/>
    <lineage>
        <taxon>Bacteria</taxon>
        <taxon>Pseudomonadati</taxon>
        <taxon>Pseudomonadota</taxon>
        <taxon>Alphaproteobacteria</taxon>
        <taxon>Hyphomicrobiales</taxon>
        <taxon>Hyphomicrobiaceae</taxon>
        <taxon>Methyloligella</taxon>
    </lineage>
</organism>
<dbReference type="PROSITE" id="PS50943">
    <property type="entry name" value="HTH_CROC1"/>
    <property type="match status" value="1"/>
</dbReference>
<accession>A0ABW3J7I8</accession>
<dbReference type="InterPro" id="IPR001387">
    <property type="entry name" value="Cro/C1-type_HTH"/>
</dbReference>
<dbReference type="InterPro" id="IPR010982">
    <property type="entry name" value="Lambda_DNA-bd_dom_sf"/>
</dbReference>
<proteinExistence type="predicted"/>
<evidence type="ECO:0000259" key="2">
    <source>
        <dbReference type="PROSITE" id="PS50943"/>
    </source>
</evidence>
<dbReference type="SMART" id="SM00530">
    <property type="entry name" value="HTH_XRE"/>
    <property type="match status" value="1"/>
</dbReference>
<comment type="caution">
    <text evidence="3">The sequence shown here is derived from an EMBL/GenBank/DDBJ whole genome shotgun (WGS) entry which is preliminary data.</text>
</comment>
<dbReference type="InterPro" id="IPR014710">
    <property type="entry name" value="RmlC-like_jellyroll"/>
</dbReference>